<organism evidence="1 2">
    <name type="scientific">Cloeon dipterum</name>
    <dbReference type="NCBI Taxonomy" id="197152"/>
    <lineage>
        <taxon>Eukaryota</taxon>
        <taxon>Metazoa</taxon>
        <taxon>Ecdysozoa</taxon>
        <taxon>Arthropoda</taxon>
        <taxon>Hexapoda</taxon>
        <taxon>Insecta</taxon>
        <taxon>Pterygota</taxon>
        <taxon>Palaeoptera</taxon>
        <taxon>Ephemeroptera</taxon>
        <taxon>Pisciforma</taxon>
        <taxon>Baetidae</taxon>
        <taxon>Cloeon</taxon>
    </lineage>
</organism>
<name>A0A8S1CA11_9INSE</name>
<evidence type="ECO:0000313" key="1">
    <source>
        <dbReference type="EMBL" id="CAB3368803.1"/>
    </source>
</evidence>
<accession>A0A8S1CA11</accession>
<dbReference type="Proteomes" id="UP000494165">
    <property type="component" value="Unassembled WGS sequence"/>
</dbReference>
<sequence>MQKSDVPSPTRSTCCGQTAVISRWIRRRVVAPFDEEKGGFNEPTDQTALYLGRCSEVDKDQPFTDNNERYRTKANARKIRRSKLCATLRAQNSASTKIELIERGEKGICTITQALF</sequence>
<comment type="caution">
    <text evidence="1">The sequence shown here is derived from an EMBL/GenBank/DDBJ whole genome shotgun (WGS) entry which is preliminary data.</text>
</comment>
<evidence type="ECO:0000313" key="2">
    <source>
        <dbReference type="Proteomes" id="UP000494165"/>
    </source>
</evidence>
<dbReference type="AlphaFoldDB" id="A0A8S1CA11"/>
<proteinExistence type="predicted"/>
<dbReference type="EMBL" id="CADEPI010000039">
    <property type="protein sequence ID" value="CAB3368803.1"/>
    <property type="molecule type" value="Genomic_DNA"/>
</dbReference>
<reference evidence="1 2" key="1">
    <citation type="submission" date="2020-04" db="EMBL/GenBank/DDBJ databases">
        <authorList>
            <person name="Alioto T."/>
            <person name="Alioto T."/>
            <person name="Gomez Garrido J."/>
        </authorList>
    </citation>
    <scope>NUCLEOTIDE SEQUENCE [LARGE SCALE GENOMIC DNA]</scope>
</reference>
<protein>
    <submittedName>
        <fullName evidence="1">Uncharacterized protein</fullName>
    </submittedName>
</protein>
<gene>
    <name evidence="1" type="ORF">CLODIP_2_CD00903</name>
</gene>
<keyword evidence="2" id="KW-1185">Reference proteome</keyword>